<reference evidence="2 3" key="1">
    <citation type="submission" date="2015-07" db="EMBL/GenBank/DDBJ databases">
        <title>Comparative genomics of the Sigatoka disease complex on banana suggests a link between parallel evolutionary changes in Pseudocercospora fijiensis and Pseudocercospora eumusae and increased virulence on the banana host.</title>
        <authorList>
            <person name="Chang T.-C."/>
            <person name="Salvucci A."/>
            <person name="Crous P.W."/>
            <person name="Stergiopoulos I."/>
        </authorList>
    </citation>
    <scope>NUCLEOTIDE SEQUENCE [LARGE SCALE GENOMIC DNA]</scope>
    <source>
        <strain evidence="2 3">CBS 114824</strain>
    </source>
</reference>
<dbReference type="Gene3D" id="3.30.70.1060">
    <property type="entry name" value="Dimeric alpha+beta barrel"/>
    <property type="match status" value="1"/>
</dbReference>
<dbReference type="SUPFAM" id="SSF54909">
    <property type="entry name" value="Dimeric alpha+beta barrel"/>
    <property type="match status" value="1"/>
</dbReference>
<dbReference type="EMBL" id="LFZN01000241">
    <property type="protein sequence ID" value="KXS94990.1"/>
    <property type="molecule type" value="Genomic_DNA"/>
</dbReference>
<feature type="domain" description="YCII-related" evidence="1">
    <location>
        <begin position="8"/>
        <end position="92"/>
    </location>
</feature>
<dbReference type="PANTHER" id="PTHR33606:SF3">
    <property type="entry name" value="PROTEIN YCII"/>
    <property type="match status" value="1"/>
</dbReference>
<evidence type="ECO:0000313" key="2">
    <source>
        <dbReference type="EMBL" id="KXS94990.1"/>
    </source>
</evidence>
<comment type="caution">
    <text evidence="2">The sequence shown here is derived from an EMBL/GenBank/DDBJ whole genome shotgun (WGS) entry which is preliminary data.</text>
</comment>
<dbReference type="InterPro" id="IPR005545">
    <property type="entry name" value="YCII"/>
</dbReference>
<dbReference type="Proteomes" id="UP000070133">
    <property type="component" value="Unassembled WGS sequence"/>
</dbReference>
<name>A0A139GXT1_9PEZI</name>
<evidence type="ECO:0000313" key="3">
    <source>
        <dbReference type="Proteomes" id="UP000070133"/>
    </source>
</evidence>
<dbReference type="AlphaFoldDB" id="A0A139GXT1"/>
<dbReference type="PANTHER" id="PTHR33606">
    <property type="entry name" value="PROTEIN YCII"/>
    <property type="match status" value="1"/>
</dbReference>
<dbReference type="InterPro" id="IPR051807">
    <property type="entry name" value="Sec-metab_biosynth-assoc"/>
</dbReference>
<dbReference type="InterPro" id="IPR011008">
    <property type="entry name" value="Dimeric_a/b-barrel"/>
</dbReference>
<proteinExistence type="predicted"/>
<organism evidence="2 3">
    <name type="scientific">Pseudocercospora eumusae</name>
    <dbReference type="NCBI Taxonomy" id="321146"/>
    <lineage>
        <taxon>Eukaryota</taxon>
        <taxon>Fungi</taxon>
        <taxon>Dikarya</taxon>
        <taxon>Ascomycota</taxon>
        <taxon>Pezizomycotina</taxon>
        <taxon>Dothideomycetes</taxon>
        <taxon>Dothideomycetidae</taxon>
        <taxon>Mycosphaerellales</taxon>
        <taxon>Mycosphaerellaceae</taxon>
        <taxon>Pseudocercospora</taxon>
    </lineage>
</organism>
<keyword evidence="3" id="KW-1185">Reference proteome</keyword>
<dbReference type="OrthoDB" id="3892293at2759"/>
<gene>
    <name evidence="2" type="ORF">AC578_1516</name>
</gene>
<accession>A0A139GXT1</accession>
<protein>
    <recommendedName>
        <fullName evidence="1">YCII-related domain-containing protein</fullName>
    </recommendedName>
</protein>
<evidence type="ECO:0000259" key="1">
    <source>
        <dbReference type="Pfam" id="PF03795"/>
    </source>
</evidence>
<dbReference type="Pfam" id="PF03795">
    <property type="entry name" value="YCII"/>
    <property type="match status" value="1"/>
</dbReference>
<sequence>MSESNTWLVQVTANPEKYDVIRTHGKAHLEYNKSLVDSGILILGGPTLVRQPDPNAGKGLEVAGYFAVLRVETEHQARKAISENPFSQHGLWDYESAFVAPFRCTMSSGGN</sequence>